<organism evidence="3 4">
    <name type="scientific">Treponema vincentii ATCC 35580</name>
    <dbReference type="NCBI Taxonomy" id="596324"/>
    <lineage>
        <taxon>Bacteria</taxon>
        <taxon>Pseudomonadati</taxon>
        <taxon>Spirochaetota</taxon>
        <taxon>Spirochaetia</taxon>
        <taxon>Spirochaetales</taxon>
        <taxon>Treponemataceae</taxon>
        <taxon>Treponema</taxon>
    </lineage>
</organism>
<gene>
    <name evidence="3" type="ORF">TREVI0001_2415</name>
</gene>
<reference evidence="3 4" key="1">
    <citation type="submission" date="2009-07" db="EMBL/GenBank/DDBJ databases">
        <authorList>
            <person name="Madupu R."/>
            <person name="Sebastian Y."/>
            <person name="Durkin A.S."/>
            <person name="Torralba M."/>
            <person name="Methe B."/>
            <person name="Sutton G.G."/>
            <person name="Strausberg R.L."/>
            <person name="Nelson K.E."/>
        </authorList>
    </citation>
    <scope>NUCLEOTIDE SEQUENCE [LARGE SCALE GENOMIC DNA]</scope>
    <source>
        <strain evidence="3 4">ATCC 35580</strain>
    </source>
</reference>
<evidence type="ECO:0000313" key="4">
    <source>
        <dbReference type="Proteomes" id="UP000004509"/>
    </source>
</evidence>
<keyword evidence="2" id="KW-0732">Signal</keyword>
<comment type="caution">
    <text evidence="3">The sequence shown here is derived from an EMBL/GenBank/DDBJ whole genome shotgun (WGS) entry which is preliminary data.</text>
</comment>
<evidence type="ECO:0000256" key="1">
    <source>
        <dbReference type="SAM" id="MobiDB-lite"/>
    </source>
</evidence>
<dbReference type="eggNOG" id="COG3420">
    <property type="taxonomic scope" value="Bacteria"/>
</dbReference>
<evidence type="ECO:0000256" key="2">
    <source>
        <dbReference type="SAM" id="SignalP"/>
    </source>
</evidence>
<accession>C8PSM6</accession>
<sequence length="2055" mass="222060">MKKNRIASFALIVLTAVAGLTCRPNIGLGGQIDILPPEGEITYPDAGETPIRGSFVLKGTASDDDGIQSITVVFENIETQKRSRMYKAEGFTAGSASASWTVTVENEATETEPGHELVKIYPIPDGEYTAILTVTDKGGKSTAFTKNYKIDNTPPVFLVSRPSTIADATGTVTQQADKYGAVFSVVGEAGEKNTVEKLTVSVPGAEQATMTSKFVGTNINAKVAVYTETPPTNPLYDLQEQDKTQPIRGQLYLYDNAREYKGGDPSGEGNKAEWFYLWDKIYDDVIAKGYTPEVISDYFSGKKGSDANDHEKKIKALRSDTTALNTLKTERVNMDKQRSIFRLDPKKSPGFKVIGIRNLAERPLNVSKASSMLFKSGDETSFIVELIRNKDNTPLVKDNTLEAYKNSNIEIVLLKWDGTGTENESFVTGEHLEEIPLLKFADLKEEDASRITVEGGNLRVKCTFTTLTEGAYAVNVKGTDTSGEASSNSFAAYDDSNSANGGLYIVNFLAVGNGPRIRPVRPQGFKNTTVDIEADVSGIENGGTVYYVIKKKQKGNTGIPSDGPYPPTTLQKVSASEDTVVPRYKAVIDIPASATFDQQPLTDGDYEVYFLVKADSGATDRDSTDFTVDRTAPTVELTYPDYSDPQAGEITVSGSITDVGAGVKAESTKYILGKKPSTPSLTDSGWLNMTTSTKGSWNVDVDLDTMSAHPATYGTQVGTSSYYKVPLYIRTEDMLGNATVHTKEILFNSDGTKPVVRVLSPQADAVVGGTIQIFGTASAVTGGPSAVGEVYVQFSHDGSFANTSDGTFGTTVTTPPNQYDADWYQGGDGQRVPGTGSGPGEKGSDWRLEINGNGAFNGASQRQDVYFRFRAKNKNNNRLGEWTTPIKIIVDKDAPVITDVKIDNASGASSPQNYETNMWIGSGKKLTAKLTDPSGIKEVKITSSKMSGGISYTQVTAPAGWLTPYTASGVSGYTLSIPLDISGMSGNDFSIKVEITENTTTGLKSDSTFTFRFDTIAPKGFFGSGLYINSGYFGDSSVTNAALADKLRDLGANTSSGAGCKILADNTELTVTSISGSTVSFTPSTTAKEYNYILYKSEVLIHNDGTSPWIVNGVANDDGSGIAKVEAWVKVDSTETTHTTITETDNTNKITRQLGGQVTWKGQINLSSLKDGKGTLHYKITDKSGNTYTASPVDVRVKNKPIKVSKITLATKIGGSDAEFANDNVNKALKDIDVDANLDFTANYTSSAFAFKDKDNSKIKVNFTGGEGTVKYRLRKSDGTMLQDLTAVTSGSEIDLTPHFGTGSNKINNSNGTPTTIKLELWDEAHGYTQGTDSAWAKVDITTLFDALDTKPPTVVILPFHWNGEGDNSLYQNNRANGHVEIAKINSLGNDYSSVSGKVTLRGFAYDNVQLKTLTATLPNASNITVTNTNNTWSIGEDTSKNIKFKVEESKYDYLGYYVKWKLEWDSEKTSVGLGKTISVSAHDGTNSSGTSAADPSSSSSSLTRDTNDTAEHADFAGAKPGQFILFTKGEAQHLTRVKSVTGNKIELINAVDTGFVTATLYKDTTNNPSISVNVVPYITSVSRNSTYNTNRARSGAIPLLRGEAGNTLTGFNLDGSTPSLKITANKDGSGSFPVEMESLTLSSDKKSFTFKVPDTAKDGYLHLVVNGVAAVNNTNAYTESNMEESDTYGTAKHSDDRLVHIWRVSKEDTFKGSKNAIYPAMTKDSNGKLYASFSNYSNSDVYYSDAFTGNDAVIAAGGGTKQVLHVYDPPEETDITVTGSDPNPEVNVLYAANYHNGSARDWGNGTSITNTDGTKKNYPWNDTNSVNAGGIYLYDKDAPKIYRDYKGYRFELFTYDNELQQFKNIRVVRSGDNIYVVYYDRLTAAAKFAWVDNSKKPDTSAKALPWCVIDGNTDITDRECKVPDHLVDTAVPPDPPDNIFTFVSPNGSTYASPYILNIFEDGLSVSNAVWESIAVTVTKDGYPVVVYMDAATGSLRLARSTSKRLVHPIIGRYKAFSLLRTRMVRMQATTSMHVSAVMGCCISRSKTQGGNLCT</sequence>
<dbReference type="Proteomes" id="UP000004509">
    <property type="component" value="Unassembled WGS sequence"/>
</dbReference>
<feature type="compositionally biased region" description="Low complexity" evidence="1">
    <location>
        <begin position="1488"/>
        <end position="1502"/>
    </location>
</feature>
<protein>
    <submittedName>
        <fullName evidence="3">Uncharacterized protein</fullName>
    </submittedName>
</protein>
<evidence type="ECO:0000313" key="3">
    <source>
        <dbReference type="EMBL" id="EEV19487.1"/>
    </source>
</evidence>
<feature type="region of interest" description="Disordered" evidence="1">
    <location>
        <begin position="1484"/>
        <end position="1508"/>
    </location>
</feature>
<dbReference type="EMBL" id="ACYH01000054">
    <property type="protein sequence ID" value="EEV19487.1"/>
    <property type="molecule type" value="Genomic_DNA"/>
</dbReference>
<proteinExistence type="predicted"/>
<name>C8PSM6_9SPIR</name>
<dbReference type="STRING" id="596324.TREVI0001_2415"/>
<dbReference type="Gene3D" id="2.60.40.10">
    <property type="entry name" value="Immunoglobulins"/>
    <property type="match status" value="1"/>
</dbReference>
<dbReference type="RefSeq" id="WP_006189602.1">
    <property type="nucleotide sequence ID" value="NZ_ACYH01000054.1"/>
</dbReference>
<feature type="signal peptide" evidence="2">
    <location>
        <begin position="1"/>
        <end position="18"/>
    </location>
</feature>
<dbReference type="InterPro" id="IPR013783">
    <property type="entry name" value="Ig-like_fold"/>
</dbReference>
<feature type="chain" id="PRO_5002990115" evidence="2">
    <location>
        <begin position="19"/>
        <end position="2055"/>
    </location>
</feature>